<feature type="region of interest" description="Disordered" evidence="1">
    <location>
        <begin position="543"/>
        <end position="611"/>
    </location>
</feature>
<dbReference type="EMBL" id="JAKWBI020000248">
    <property type="protein sequence ID" value="KAJ2898009.1"/>
    <property type="molecule type" value="Genomic_DNA"/>
</dbReference>
<feature type="compositionally biased region" description="Basic and acidic residues" evidence="1">
    <location>
        <begin position="546"/>
        <end position="565"/>
    </location>
</feature>
<proteinExistence type="predicted"/>
<dbReference type="Proteomes" id="UP001201980">
    <property type="component" value="Unassembled WGS sequence"/>
</dbReference>
<keyword evidence="3" id="KW-1185">Reference proteome</keyword>
<reference evidence="2" key="1">
    <citation type="submission" date="2022-07" db="EMBL/GenBank/DDBJ databases">
        <title>Draft genome sequence of Zalerion maritima ATCC 34329, a (micro)plastics degrading marine fungus.</title>
        <authorList>
            <person name="Paco A."/>
            <person name="Goncalves M.F.M."/>
            <person name="Rocha-Santos T.A.P."/>
            <person name="Alves A."/>
        </authorList>
    </citation>
    <scope>NUCLEOTIDE SEQUENCE</scope>
    <source>
        <strain evidence="2">ATCC 34329</strain>
    </source>
</reference>
<feature type="compositionally biased region" description="Polar residues" evidence="1">
    <location>
        <begin position="73"/>
        <end position="87"/>
    </location>
</feature>
<accession>A0AAD5RMP2</accession>
<feature type="compositionally biased region" description="Basic and acidic residues" evidence="1">
    <location>
        <begin position="102"/>
        <end position="118"/>
    </location>
</feature>
<protein>
    <submittedName>
        <fullName evidence="2">Uncharacterized protein</fullName>
    </submittedName>
</protein>
<organism evidence="2 3">
    <name type="scientific">Zalerion maritima</name>
    <dbReference type="NCBI Taxonomy" id="339359"/>
    <lineage>
        <taxon>Eukaryota</taxon>
        <taxon>Fungi</taxon>
        <taxon>Dikarya</taxon>
        <taxon>Ascomycota</taxon>
        <taxon>Pezizomycotina</taxon>
        <taxon>Sordariomycetes</taxon>
        <taxon>Lulworthiomycetidae</taxon>
        <taxon>Lulworthiales</taxon>
        <taxon>Lulworthiaceae</taxon>
        <taxon>Zalerion</taxon>
    </lineage>
</organism>
<name>A0AAD5RMP2_9PEZI</name>
<feature type="compositionally biased region" description="Gly residues" evidence="1">
    <location>
        <begin position="590"/>
        <end position="604"/>
    </location>
</feature>
<sequence>MGAFLSCLCPWCEKEPVVDMNRVPTVVVAAEDTPYNPDDHGPPQKKSPSISVTTHGAVPMQDLSLKPRPKGQTAAQPSGTVAQTPASPVSEEAEPGTASKTTQDKSGKGKEVDHERPGHSAVKLLSSLVRPNKEPIPEPRPEKIRKPRWQLAHTPADLQRSTYNYLQIDRKECRGLYFSVQAQIYIAAIKDPSPHPKYRNNLAKHVKRMVVRSKGLNASLMNPDDRLLEDLWNITQSPLPGGDLPRDEVEKGGFEYRTGCEMITSSFVPAASEQYIEQFHRRFNGICGVILTCYEVLLPPQYLTTRVHVRFQSGEEKFDTQVLRHILVIWTILEEDVILGKAFVDTHRQELKGVRVRDIEIKPEDMNEDIHEHLTEIAEQNEVPNFRDIEKRIWSEGCKERAKNLHDAAVRWYHVPDRQKLMKYLQPPRLISFTDKPTEYAPYPNTIQFNAMEGSLHAGNVTAWGLFCCQLLTTCGKDAHHWTRWINEMCAQVAERNVRREDLLEILSLESVNDVYSAKKNFEDHALFQPVTTQDKLDEAAAGLTKDLRKKSEDGGGSSRGDKARGGITEGGSTACPGGTVGEGTQEQGKIGGVSRGGGVGQSGTSGPSAS</sequence>
<evidence type="ECO:0000313" key="2">
    <source>
        <dbReference type="EMBL" id="KAJ2898009.1"/>
    </source>
</evidence>
<evidence type="ECO:0000313" key="3">
    <source>
        <dbReference type="Proteomes" id="UP001201980"/>
    </source>
</evidence>
<feature type="region of interest" description="Disordered" evidence="1">
    <location>
        <begin position="32"/>
        <end position="120"/>
    </location>
</feature>
<comment type="caution">
    <text evidence="2">The sequence shown here is derived from an EMBL/GenBank/DDBJ whole genome shotgun (WGS) entry which is preliminary data.</text>
</comment>
<gene>
    <name evidence="2" type="ORF">MKZ38_004227</name>
</gene>
<dbReference type="AlphaFoldDB" id="A0AAD5RMP2"/>
<evidence type="ECO:0000256" key="1">
    <source>
        <dbReference type="SAM" id="MobiDB-lite"/>
    </source>
</evidence>